<feature type="domain" description="ALOG" evidence="8">
    <location>
        <begin position="34"/>
        <end position="128"/>
    </location>
</feature>
<dbReference type="EMBL" id="CALNXJ010000078">
    <property type="protein sequence ID" value="CAH3160991.1"/>
    <property type="molecule type" value="Genomic_DNA"/>
</dbReference>
<dbReference type="InterPro" id="IPR040222">
    <property type="entry name" value="ALOG"/>
</dbReference>
<evidence type="ECO:0000256" key="6">
    <source>
        <dbReference type="ARBA" id="ARBA00023172"/>
    </source>
</evidence>
<evidence type="ECO:0000256" key="4">
    <source>
        <dbReference type="ARBA" id="ARBA00023125"/>
    </source>
</evidence>
<name>A0AAU9XXI1_9CNID</name>
<evidence type="ECO:0000256" key="2">
    <source>
        <dbReference type="ARBA" id="ARBA00010308"/>
    </source>
</evidence>
<evidence type="ECO:0000313" key="10">
    <source>
        <dbReference type="Proteomes" id="UP001159428"/>
    </source>
</evidence>
<dbReference type="Gene3D" id="1.10.443.10">
    <property type="entry name" value="Intergrase catalytic core"/>
    <property type="match status" value="1"/>
</dbReference>
<comment type="caution">
    <text evidence="9">The sequence shown here is derived from an EMBL/GenBank/DDBJ whole genome shotgun (WGS) entry which is preliminary data.</text>
</comment>
<evidence type="ECO:0000256" key="3">
    <source>
        <dbReference type="ARBA" id="ARBA00023015"/>
    </source>
</evidence>
<dbReference type="Pfam" id="PF04852">
    <property type="entry name" value="ALOG_dom"/>
    <property type="match status" value="1"/>
</dbReference>
<dbReference type="SUPFAM" id="SSF56349">
    <property type="entry name" value="DNA breaking-rejoining enzymes"/>
    <property type="match status" value="1"/>
</dbReference>
<keyword evidence="4" id="KW-0238">DNA-binding</keyword>
<feature type="non-terminal residue" evidence="9">
    <location>
        <position position="1"/>
    </location>
</feature>
<keyword evidence="3" id="KW-0805">Transcription regulation</keyword>
<dbReference type="AlphaFoldDB" id="A0AAU9XXI1"/>
<evidence type="ECO:0000259" key="8">
    <source>
        <dbReference type="PROSITE" id="PS51697"/>
    </source>
</evidence>
<dbReference type="InterPro" id="IPR006936">
    <property type="entry name" value="ALOG_dom"/>
</dbReference>
<reference evidence="9 10" key="1">
    <citation type="submission" date="2022-05" db="EMBL/GenBank/DDBJ databases">
        <authorList>
            <consortium name="Genoscope - CEA"/>
            <person name="William W."/>
        </authorList>
    </citation>
    <scope>NUCLEOTIDE SEQUENCE [LARGE SCALE GENOMIC DNA]</scope>
</reference>
<keyword evidence="7" id="KW-0539">Nucleus</keyword>
<evidence type="ECO:0000256" key="7">
    <source>
        <dbReference type="ARBA" id="ARBA00023242"/>
    </source>
</evidence>
<dbReference type="PANTHER" id="PTHR31165:SF2">
    <property type="entry name" value="ALOG DOMAIN-CONTAINING PROTEIN"/>
    <property type="match status" value="1"/>
</dbReference>
<dbReference type="Proteomes" id="UP001159428">
    <property type="component" value="Unassembled WGS sequence"/>
</dbReference>
<dbReference type="InterPro" id="IPR011010">
    <property type="entry name" value="DNA_brk_join_enz"/>
</dbReference>
<proteinExistence type="inferred from homology"/>
<comment type="subcellular location">
    <subcellularLocation>
        <location evidence="1">Nucleus</location>
    </subcellularLocation>
</comment>
<comment type="similarity">
    <text evidence="2">Belongs to the plant homeotic and developmental regulators ALOG protein family.</text>
</comment>
<protein>
    <recommendedName>
        <fullName evidence="8">ALOG domain-containing protein</fullName>
    </recommendedName>
</protein>
<gene>
    <name evidence="9" type="ORF">PMEA_00032686</name>
</gene>
<accession>A0AAU9XXI1</accession>
<dbReference type="GO" id="GO:0005634">
    <property type="term" value="C:nucleus"/>
    <property type="evidence" value="ECO:0007669"/>
    <property type="project" value="UniProtKB-SubCell"/>
</dbReference>
<sequence>RRATIQGPLKKLDIDEGSIAQRVRELNEQRSSSRYSKQKSALELEFINFLGNLSVPKSLSSALPSDVIAFLVWKDGKGRTRVHRQDCHTWGGNAGLDCECPKRLAFGTIDSLIGKLRAIFAESGRGAEWQSLLGVGNPASCRSVKNYLTADLLQVKVSDVLRFSDNSGLLFNHVWTKSLRSGDANVFAFKRGSNPMICPVRGLEMYFDVCKLLRINLAPGFLFRSISKSGGVCFSHLESSAAQARLSFYVSALVGKLSSSHLTVHGFRSGAAVSLALRSVSLSEIMDHIGWKSSKTALYYIKFKQVVNPAGAAAKLADLPLQAGQDYKHQDHLVGFSQAFS</sequence>
<keyword evidence="5" id="KW-0804">Transcription</keyword>
<dbReference type="PROSITE" id="PS51697">
    <property type="entry name" value="ALOG"/>
    <property type="match status" value="1"/>
</dbReference>
<keyword evidence="10" id="KW-1185">Reference proteome</keyword>
<organism evidence="9 10">
    <name type="scientific">Pocillopora meandrina</name>
    <dbReference type="NCBI Taxonomy" id="46732"/>
    <lineage>
        <taxon>Eukaryota</taxon>
        <taxon>Metazoa</taxon>
        <taxon>Cnidaria</taxon>
        <taxon>Anthozoa</taxon>
        <taxon>Hexacorallia</taxon>
        <taxon>Scleractinia</taxon>
        <taxon>Astrocoeniina</taxon>
        <taxon>Pocilloporidae</taxon>
        <taxon>Pocillopora</taxon>
    </lineage>
</organism>
<dbReference type="PANTHER" id="PTHR31165">
    <property type="entry name" value="PROTEIN G1-LIKE2"/>
    <property type="match status" value="1"/>
</dbReference>
<dbReference type="GO" id="GO:0009299">
    <property type="term" value="P:mRNA transcription"/>
    <property type="evidence" value="ECO:0007669"/>
    <property type="project" value="TreeGrafter"/>
</dbReference>
<evidence type="ECO:0000256" key="1">
    <source>
        <dbReference type="ARBA" id="ARBA00004123"/>
    </source>
</evidence>
<evidence type="ECO:0000313" key="9">
    <source>
        <dbReference type="EMBL" id="CAH3160991.1"/>
    </source>
</evidence>
<evidence type="ECO:0000256" key="5">
    <source>
        <dbReference type="ARBA" id="ARBA00023163"/>
    </source>
</evidence>
<dbReference type="GO" id="GO:0015074">
    <property type="term" value="P:DNA integration"/>
    <property type="evidence" value="ECO:0007669"/>
    <property type="project" value="InterPro"/>
</dbReference>
<dbReference type="InterPro" id="IPR013762">
    <property type="entry name" value="Integrase-like_cat_sf"/>
</dbReference>
<keyword evidence="6" id="KW-0233">DNA recombination</keyword>
<dbReference type="GO" id="GO:0006310">
    <property type="term" value="P:DNA recombination"/>
    <property type="evidence" value="ECO:0007669"/>
    <property type="project" value="UniProtKB-KW"/>
</dbReference>
<dbReference type="GO" id="GO:0003677">
    <property type="term" value="F:DNA binding"/>
    <property type="evidence" value="ECO:0007669"/>
    <property type="project" value="UniProtKB-KW"/>
</dbReference>